<keyword evidence="1" id="KW-1133">Transmembrane helix</keyword>
<feature type="transmembrane region" description="Helical" evidence="1">
    <location>
        <begin position="111"/>
        <end position="131"/>
    </location>
</feature>
<dbReference type="Proteomes" id="UP000807850">
    <property type="component" value="Unassembled WGS sequence"/>
</dbReference>
<protein>
    <submittedName>
        <fullName evidence="2">Uncharacterized protein</fullName>
    </submittedName>
</protein>
<evidence type="ECO:0000313" key="2">
    <source>
        <dbReference type="EMBL" id="MBI3539189.1"/>
    </source>
</evidence>
<reference evidence="2" key="1">
    <citation type="submission" date="2020-07" db="EMBL/GenBank/DDBJ databases">
        <title>Huge and variable diversity of episymbiotic CPR bacteria and DPANN archaea in groundwater ecosystems.</title>
        <authorList>
            <person name="He C.Y."/>
            <person name="Keren R."/>
            <person name="Whittaker M."/>
            <person name="Farag I.F."/>
            <person name="Doudna J."/>
            <person name="Cate J.H.D."/>
            <person name="Banfield J.F."/>
        </authorList>
    </citation>
    <scope>NUCLEOTIDE SEQUENCE</scope>
    <source>
        <strain evidence="2">NC_groundwater_928_Pr1_S-0.2um_72_17</strain>
    </source>
</reference>
<accession>A0A9D6LAR2</accession>
<proteinExistence type="predicted"/>
<evidence type="ECO:0000256" key="1">
    <source>
        <dbReference type="SAM" id="Phobius"/>
    </source>
</evidence>
<evidence type="ECO:0000313" key="3">
    <source>
        <dbReference type="Proteomes" id="UP000807850"/>
    </source>
</evidence>
<feature type="transmembrane region" description="Helical" evidence="1">
    <location>
        <begin position="73"/>
        <end position="91"/>
    </location>
</feature>
<comment type="caution">
    <text evidence="2">The sequence shown here is derived from an EMBL/GenBank/DDBJ whole genome shotgun (WGS) entry which is preliminary data.</text>
</comment>
<feature type="transmembrane region" description="Helical" evidence="1">
    <location>
        <begin position="137"/>
        <end position="158"/>
    </location>
</feature>
<keyword evidence="1" id="KW-0472">Membrane</keyword>
<gene>
    <name evidence="2" type="ORF">HY076_02835</name>
</gene>
<dbReference type="AlphaFoldDB" id="A0A9D6LAR2"/>
<keyword evidence="1" id="KW-0812">Transmembrane</keyword>
<sequence>MEGWHDFYIVAGTAAATLVALLFVAIALHVETLVLERREHLLGLARAILFSFVTVLIVSLMMLVPLATMRETAFQLILFGAISMVITLRQLRGQKATDHAHFSLALFRRRLWLPMIGYAWLALTGVCMITISPMFFFWMVGVIAMLLGNGAGASWDLLVRVARIKRADAQQKADVG</sequence>
<name>A0A9D6LAR2_UNCEI</name>
<feature type="transmembrane region" description="Helical" evidence="1">
    <location>
        <begin position="47"/>
        <end position="67"/>
    </location>
</feature>
<organism evidence="2 3">
    <name type="scientific">Eiseniibacteriota bacterium</name>
    <dbReference type="NCBI Taxonomy" id="2212470"/>
    <lineage>
        <taxon>Bacteria</taxon>
        <taxon>Candidatus Eiseniibacteriota</taxon>
    </lineage>
</organism>
<feature type="transmembrane region" description="Helical" evidence="1">
    <location>
        <begin position="6"/>
        <end position="35"/>
    </location>
</feature>
<dbReference type="EMBL" id="JACQAY010000080">
    <property type="protein sequence ID" value="MBI3539189.1"/>
    <property type="molecule type" value="Genomic_DNA"/>
</dbReference>